<keyword evidence="1" id="KW-0812">Transmembrane</keyword>
<keyword evidence="4" id="KW-1185">Reference proteome</keyword>
<dbReference type="InterPro" id="IPR006976">
    <property type="entry name" value="VanZ-like"/>
</dbReference>
<evidence type="ECO:0000313" key="4">
    <source>
        <dbReference type="Proteomes" id="UP000470470"/>
    </source>
</evidence>
<comment type="caution">
    <text evidence="3">The sequence shown here is derived from an EMBL/GenBank/DDBJ whole genome shotgun (WGS) entry which is preliminary data.</text>
</comment>
<protein>
    <submittedName>
        <fullName evidence="3">VanZ family protein</fullName>
    </submittedName>
</protein>
<feature type="transmembrane region" description="Helical" evidence="1">
    <location>
        <begin position="80"/>
        <end position="99"/>
    </location>
</feature>
<dbReference type="AlphaFoldDB" id="A0A7K3WF93"/>
<dbReference type="Pfam" id="PF04892">
    <property type="entry name" value="VanZ"/>
    <property type="match status" value="1"/>
</dbReference>
<dbReference type="EMBL" id="JAAGWK010000020">
    <property type="protein sequence ID" value="NEL55072.1"/>
    <property type="molecule type" value="Genomic_DNA"/>
</dbReference>
<evidence type="ECO:0000313" key="3">
    <source>
        <dbReference type="EMBL" id="NEL55072.1"/>
    </source>
</evidence>
<dbReference type="RefSeq" id="WP_162392899.1">
    <property type="nucleotide sequence ID" value="NZ_JAABOZ010000003.1"/>
</dbReference>
<evidence type="ECO:0000259" key="2">
    <source>
        <dbReference type="Pfam" id="PF04892"/>
    </source>
</evidence>
<reference evidence="3 4" key="1">
    <citation type="submission" date="2020-02" db="EMBL/GenBank/DDBJ databases">
        <title>The whole genome sequence of CPCC 205119.</title>
        <authorList>
            <person name="Jiang Z."/>
        </authorList>
    </citation>
    <scope>NUCLEOTIDE SEQUENCE [LARGE SCALE GENOMIC DNA]</scope>
    <source>
        <strain evidence="3 4">CPCC 205119</strain>
    </source>
</reference>
<feature type="transmembrane region" description="Helical" evidence="1">
    <location>
        <begin position="105"/>
        <end position="123"/>
    </location>
</feature>
<dbReference type="PANTHER" id="PTHR28008:SF1">
    <property type="entry name" value="DOMAIN PROTEIN, PUTATIVE (AFU_ORTHOLOGUE AFUA_3G10980)-RELATED"/>
    <property type="match status" value="1"/>
</dbReference>
<sequence length="141" mass="14599">MGTRAARVALAGYLLVAALGTLVPTLGPAVVFSAVRDFQAASGASWGTSGRLVEPGLNVLLFVPLGALLCGSLPRLRGRWVWALCTLTSVGVEMVQAALVQSRIASPWDVVANSAGAALGVLVHHALRRRRRAGAAAHPRS</sequence>
<evidence type="ECO:0000256" key="1">
    <source>
        <dbReference type="SAM" id="Phobius"/>
    </source>
</evidence>
<feature type="transmembrane region" description="Helical" evidence="1">
    <location>
        <begin position="57"/>
        <end position="73"/>
    </location>
</feature>
<name>A0A7K3WF93_9ACTN</name>
<keyword evidence="1" id="KW-1133">Transmembrane helix</keyword>
<feature type="domain" description="VanZ-like" evidence="2">
    <location>
        <begin position="32"/>
        <end position="125"/>
    </location>
</feature>
<gene>
    <name evidence="3" type="ORF">G1H19_13820</name>
</gene>
<dbReference type="PANTHER" id="PTHR28008">
    <property type="entry name" value="DOMAIN PROTEIN, PUTATIVE (AFU_ORTHOLOGUE AFUA_3G10980)-RELATED"/>
    <property type="match status" value="1"/>
</dbReference>
<keyword evidence="1" id="KW-0472">Membrane</keyword>
<dbReference type="Proteomes" id="UP000470470">
    <property type="component" value="Unassembled WGS sequence"/>
</dbReference>
<proteinExistence type="predicted"/>
<organism evidence="3 4">
    <name type="scientific">Goekera deserti</name>
    <dbReference type="NCBI Taxonomy" id="2497753"/>
    <lineage>
        <taxon>Bacteria</taxon>
        <taxon>Bacillati</taxon>
        <taxon>Actinomycetota</taxon>
        <taxon>Actinomycetes</taxon>
        <taxon>Geodermatophilales</taxon>
        <taxon>Geodermatophilaceae</taxon>
        <taxon>Goekera</taxon>
    </lineage>
</organism>
<accession>A0A7K3WF93</accession>